<dbReference type="Pfam" id="PF01105">
    <property type="entry name" value="EMP24_GP25L"/>
    <property type="match status" value="1"/>
</dbReference>
<feature type="chain" id="PRO_5046855277" evidence="9">
    <location>
        <begin position="29"/>
        <end position="222"/>
    </location>
</feature>
<evidence type="ECO:0000313" key="12">
    <source>
        <dbReference type="Proteomes" id="UP001479436"/>
    </source>
</evidence>
<comment type="caution">
    <text evidence="11">The sequence shown here is derived from an EMBL/GenBank/DDBJ whole genome shotgun (WGS) entry which is preliminary data.</text>
</comment>
<sequence>MLHKSLGIFGLFLVSTLLLVTFAPTTQALYFYLQGTEQKCFIEELPKDTVVNGQYKSEEWNDSAQQYMENPANGIQITVEELPEQHRIINQKGAHLGRFTFTTAESGQHAICFSSNSTGWFTSTVTRLHLDMTLGDTEPDSYDADEKLDDIARKIRELNGRVEEIHREQEYQKRREAEFRDQSESTNGRVVWWTLIQLVVLGVTCAWQMRHLKKFFEAKKLV</sequence>
<comment type="subcellular location">
    <subcellularLocation>
        <location evidence="1 7">Membrane</location>
        <topology evidence="1 7">Single-pass type I membrane protein</topology>
    </subcellularLocation>
</comment>
<keyword evidence="12" id="KW-1185">Reference proteome</keyword>
<keyword evidence="3 7" id="KW-0812">Transmembrane</keyword>
<name>A0ABR2WTD7_9FUNG</name>
<dbReference type="PANTHER" id="PTHR22811">
    <property type="entry name" value="TRANSMEMBRANE EMP24 DOMAIN-CONTAINING PROTEIN"/>
    <property type="match status" value="1"/>
</dbReference>
<gene>
    <name evidence="11" type="primary">ERP1</name>
    <name evidence="11" type="ORF">K7432_007426</name>
</gene>
<proteinExistence type="inferred from homology"/>
<evidence type="ECO:0000256" key="9">
    <source>
        <dbReference type="SAM" id="SignalP"/>
    </source>
</evidence>
<dbReference type="PROSITE" id="PS50866">
    <property type="entry name" value="GOLD"/>
    <property type="match status" value="1"/>
</dbReference>
<dbReference type="SMART" id="SM01190">
    <property type="entry name" value="EMP24_GP25L"/>
    <property type="match status" value="1"/>
</dbReference>
<dbReference type="EMBL" id="JASJQH010000366">
    <property type="protein sequence ID" value="KAK9764788.1"/>
    <property type="molecule type" value="Genomic_DNA"/>
</dbReference>
<comment type="similarity">
    <text evidence="2 7">Belongs to the EMP24/GP25L family.</text>
</comment>
<feature type="signal peptide" evidence="9">
    <location>
        <begin position="1"/>
        <end position="28"/>
    </location>
</feature>
<evidence type="ECO:0000256" key="3">
    <source>
        <dbReference type="ARBA" id="ARBA00022692"/>
    </source>
</evidence>
<feature type="transmembrane region" description="Helical" evidence="8">
    <location>
        <begin position="190"/>
        <end position="209"/>
    </location>
</feature>
<keyword evidence="6 8" id="KW-0472">Membrane</keyword>
<evidence type="ECO:0000256" key="7">
    <source>
        <dbReference type="RuleBase" id="RU003827"/>
    </source>
</evidence>
<evidence type="ECO:0000256" key="8">
    <source>
        <dbReference type="SAM" id="Phobius"/>
    </source>
</evidence>
<evidence type="ECO:0000256" key="6">
    <source>
        <dbReference type="ARBA" id="ARBA00023136"/>
    </source>
</evidence>
<evidence type="ECO:0000313" key="11">
    <source>
        <dbReference type="EMBL" id="KAK9764788.1"/>
    </source>
</evidence>
<dbReference type="InterPro" id="IPR009038">
    <property type="entry name" value="GOLD_dom"/>
</dbReference>
<keyword evidence="5 8" id="KW-1133">Transmembrane helix</keyword>
<organism evidence="11 12">
    <name type="scientific">Basidiobolus ranarum</name>
    <dbReference type="NCBI Taxonomy" id="34480"/>
    <lineage>
        <taxon>Eukaryota</taxon>
        <taxon>Fungi</taxon>
        <taxon>Fungi incertae sedis</taxon>
        <taxon>Zoopagomycota</taxon>
        <taxon>Entomophthoromycotina</taxon>
        <taxon>Basidiobolomycetes</taxon>
        <taxon>Basidiobolales</taxon>
        <taxon>Basidiobolaceae</taxon>
        <taxon>Basidiobolus</taxon>
    </lineage>
</organism>
<accession>A0ABR2WTD7</accession>
<reference evidence="11 12" key="1">
    <citation type="submission" date="2023-04" db="EMBL/GenBank/DDBJ databases">
        <title>Genome of Basidiobolus ranarum AG-B5.</title>
        <authorList>
            <person name="Stajich J.E."/>
            <person name="Carter-House D."/>
            <person name="Gryganskyi A."/>
        </authorList>
    </citation>
    <scope>NUCLEOTIDE SEQUENCE [LARGE SCALE GENOMIC DNA]</scope>
    <source>
        <strain evidence="11 12">AG-B5</strain>
    </source>
</reference>
<feature type="domain" description="GOLD" evidence="10">
    <location>
        <begin position="38"/>
        <end position="134"/>
    </location>
</feature>
<evidence type="ECO:0000256" key="1">
    <source>
        <dbReference type="ARBA" id="ARBA00004479"/>
    </source>
</evidence>
<dbReference type="InterPro" id="IPR015720">
    <property type="entry name" value="Emp24-like"/>
</dbReference>
<dbReference type="Proteomes" id="UP001479436">
    <property type="component" value="Unassembled WGS sequence"/>
</dbReference>
<evidence type="ECO:0000259" key="10">
    <source>
        <dbReference type="PROSITE" id="PS50866"/>
    </source>
</evidence>
<evidence type="ECO:0000256" key="2">
    <source>
        <dbReference type="ARBA" id="ARBA00007104"/>
    </source>
</evidence>
<protein>
    <submittedName>
        <fullName evidence="11">Emp24p/erv25p- protein</fullName>
    </submittedName>
</protein>
<evidence type="ECO:0000256" key="4">
    <source>
        <dbReference type="ARBA" id="ARBA00022729"/>
    </source>
</evidence>
<keyword evidence="4 9" id="KW-0732">Signal</keyword>
<evidence type="ECO:0000256" key="5">
    <source>
        <dbReference type="ARBA" id="ARBA00022989"/>
    </source>
</evidence>